<proteinExistence type="predicted"/>
<dbReference type="Proteomes" id="UP000799291">
    <property type="component" value="Unassembled WGS sequence"/>
</dbReference>
<accession>A0A6G1JNN8</accession>
<dbReference type="OrthoDB" id="3801064at2759"/>
<sequence length="253" mass="28798">MLIIADSERTVELRLLACTPSISSTSSLLNTLRDSQPPHSSTLRPKESRSQKSHRIRSSPSQSGTEEDLWKDQLSWNRKPQRDLLDNDNLNDHKGNVLNWNTSKPELIAQKAIDVFIFAERYDIPQIRKDSIDRLCSLFNHRLNPIRRLDPMIVIRAFENTSQALPFAECSLMGSACRFGVTDACSSRCRGTFGRGRHWIQRADPRSGARLSSIKKDSRPLLVPRTQVLLRVGSKQLPNPHRWQVTGTMIGYL</sequence>
<name>A0A6G1JNN8_9PLEO</name>
<dbReference type="AlphaFoldDB" id="A0A6G1JNN8"/>
<organism evidence="2 3">
    <name type="scientific">Lentithecium fluviatile CBS 122367</name>
    <dbReference type="NCBI Taxonomy" id="1168545"/>
    <lineage>
        <taxon>Eukaryota</taxon>
        <taxon>Fungi</taxon>
        <taxon>Dikarya</taxon>
        <taxon>Ascomycota</taxon>
        <taxon>Pezizomycotina</taxon>
        <taxon>Dothideomycetes</taxon>
        <taxon>Pleosporomycetidae</taxon>
        <taxon>Pleosporales</taxon>
        <taxon>Massarineae</taxon>
        <taxon>Lentitheciaceae</taxon>
        <taxon>Lentithecium</taxon>
    </lineage>
</organism>
<feature type="region of interest" description="Disordered" evidence="1">
    <location>
        <begin position="27"/>
        <end position="69"/>
    </location>
</feature>
<keyword evidence="3" id="KW-1185">Reference proteome</keyword>
<evidence type="ECO:0000313" key="2">
    <source>
        <dbReference type="EMBL" id="KAF2692154.1"/>
    </source>
</evidence>
<evidence type="ECO:0000313" key="3">
    <source>
        <dbReference type="Proteomes" id="UP000799291"/>
    </source>
</evidence>
<evidence type="ECO:0000256" key="1">
    <source>
        <dbReference type="SAM" id="MobiDB-lite"/>
    </source>
</evidence>
<dbReference type="EMBL" id="MU005569">
    <property type="protein sequence ID" value="KAF2692154.1"/>
    <property type="molecule type" value="Genomic_DNA"/>
</dbReference>
<protein>
    <submittedName>
        <fullName evidence="2">Uncharacterized protein</fullName>
    </submittedName>
</protein>
<reference evidence="2" key="1">
    <citation type="journal article" date="2020" name="Stud. Mycol.">
        <title>101 Dothideomycetes genomes: a test case for predicting lifestyles and emergence of pathogens.</title>
        <authorList>
            <person name="Haridas S."/>
            <person name="Albert R."/>
            <person name="Binder M."/>
            <person name="Bloem J."/>
            <person name="Labutti K."/>
            <person name="Salamov A."/>
            <person name="Andreopoulos B."/>
            <person name="Baker S."/>
            <person name="Barry K."/>
            <person name="Bills G."/>
            <person name="Bluhm B."/>
            <person name="Cannon C."/>
            <person name="Castanera R."/>
            <person name="Culley D."/>
            <person name="Daum C."/>
            <person name="Ezra D."/>
            <person name="Gonzalez J."/>
            <person name="Henrissat B."/>
            <person name="Kuo A."/>
            <person name="Liang C."/>
            <person name="Lipzen A."/>
            <person name="Lutzoni F."/>
            <person name="Magnuson J."/>
            <person name="Mondo S."/>
            <person name="Nolan M."/>
            <person name="Ohm R."/>
            <person name="Pangilinan J."/>
            <person name="Park H.-J."/>
            <person name="Ramirez L."/>
            <person name="Alfaro M."/>
            <person name="Sun H."/>
            <person name="Tritt A."/>
            <person name="Yoshinaga Y."/>
            <person name="Zwiers L.-H."/>
            <person name="Turgeon B."/>
            <person name="Goodwin S."/>
            <person name="Spatafora J."/>
            <person name="Crous P."/>
            <person name="Grigoriev I."/>
        </authorList>
    </citation>
    <scope>NUCLEOTIDE SEQUENCE</scope>
    <source>
        <strain evidence="2">CBS 122367</strain>
    </source>
</reference>
<gene>
    <name evidence="2" type="ORF">K458DRAFT_398487</name>
</gene>